<feature type="transmembrane region" description="Helical" evidence="6">
    <location>
        <begin position="27"/>
        <end position="50"/>
    </location>
</feature>
<feature type="transmembrane region" description="Helical" evidence="6">
    <location>
        <begin position="247"/>
        <end position="269"/>
    </location>
</feature>
<feature type="transmembrane region" description="Helical" evidence="6">
    <location>
        <begin position="290"/>
        <end position="308"/>
    </location>
</feature>
<feature type="domain" description="Major facilitator superfamily (MFS) profile" evidence="7">
    <location>
        <begin position="27"/>
        <end position="513"/>
    </location>
</feature>
<dbReference type="GO" id="GO:0022857">
    <property type="term" value="F:transmembrane transporter activity"/>
    <property type="evidence" value="ECO:0007669"/>
    <property type="project" value="InterPro"/>
</dbReference>
<feature type="transmembrane region" description="Helical" evidence="6">
    <location>
        <begin position="427"/>
        <end position="444"/>
    </location>
</feature>
<dbReference type="Pfam" id="PF07690">
    <property type="entry name" value="MFS_1"/>
    <property type="match status" value="1"/>
</dbReference>
<dbReference type="EMBL" id="SWKU01000055">
    <property type="protein sequence ID" value="KAF2993310.1"/>
    <property type="molecule type" value="Genomic_DNA"/>
</dbReference>
<dbReference type="PRINTS" id="PR01036">
    <property type="entry name" value="TCRTETB"/>
</dbReference>
<dbReference type="PANTHER" id="PTHR23501:SF43">
    <property type="entry name" value="MULTIDRUG TRANSPORTER, PUTATIVE (AFU_ORTHOLOGUE AFUA_6G03040)-RELATED"/>
    <property type="match status" value="1"/>
</dbReference>
<keyword evidence="3 6" id="KW-1133">Transmembrane helix</keyword>
<dbReference type="OrthoDB" id="440553at2759"/>
<evidence type="ECO:0000256" key="1">
    <source>
        <dbReference type="ARBA" id="ARBA00004141"/>
    </source>
</evidence>
<protein>
    <recommendedName>
        <fullName evidence="7">Major facilitator superfamily (MFS) profile domain-containing protein</fullName>
    </recommendedName>
</protein>
<dbReference type="InterPro" id="IPR011701">
    <property type="entry name" value="MFS"/>
</dbReference>
<dbReference type="InterPro" id="IPR020846">
    <property type="entry name" value="MFS_dom"/>
</dbReference>
<evidence type="ECO:0000256" key="6">
    <source>
        <dbReference type="SAM" id="Phobius"/>
    </source>
</evidence>
<feature type="transmembrane region" description="Helical" evidence="6">
    <location>
        <begin position="355"/>
        <end position="373"/>
    </location>
</feature>
<evidence type="ECO:0000256" key="4">
    <source>
        <dbReference type="ARBA" id="ARBA00023136"/>
    </source>
</evidence>
<sequence length="578" mass="62294">MSENPSNESIDAPSTVPSISPARLHTIIAGLWFCLFISALDGTIVTTALVEISSGFKALEQAAWLITTYLLTYNSFLMITAKFSDIWGLKNVLLSCGAIFLISSMACGAAQTMNQLIIFRAFQGIGGSGLYSLTFVSILKLVVPEKVGFYSGLISSVFTMSNLLGPLLGGIIADRSTWRWIFFMNGPICAVAMALIFFAMPSLKDGKSNTERLRGFDGIGGILSICWPIPLIFALQEAGVKFPWSSGTIIGTLIAGILLFLMFGLYETWVTYRTKMEPIFPMSFLRNPSMALLLLSVFLLGMPFYAIFVQLPQRFQTVNLTTAERAGILLLPCTLIAPIGALIAGLVTKKIATEYVFIMGTAIICLGTGLLGSLPTHTHIWAGTYGYEIIVGLGMGLSSPPGYMLLSTSVAEKDTSVGTGALNMMRTLGGCIAVAICAALHREYTSDRLPMYLSPEQITAVQTSGVALARMPEAVKNNVAGVFGKSYNRQFLIMTAFTGLNVLVTIVLALVRKRAGIFGKIALQKENEFRRAAEETADEEKMPTSKEKGEATGSQASTSVNESNEVLAIVVEPEKAKV</sequence>
<dbReference type="PROSITE" id="PS50850">
    <property type="entry name" value="MFS"/>
    <property type="match status" value="1"/>
</dbReference>
<dbReference type="GO" id="GO:0005886">
    <property type="term" value="C:plasma membrane"/>
    <property type="evidence" value="ECO:0007669"/>
    <property type="project" value="TreeGrafter"/>
</dbReference>
<dbReference type="PANTHER" id="PTHR23501">
    <property type="entry name" value="MAJOR FACILITATOR SUPERFAMILY"/>
    <property type="match status" value="1"/>
</dbReference>
<accession>A0A9P4W6M7</accession>
<evidence type="ECO:0000313" key="9">
    <source>
        <dbReference type="Proteomes" id="UP000801428"/>
    </source>
</evidence>
<feature type="compositionally biased region" description="Polar residues" evidence="5">
    <location>
        <begin position="552"/>
        <end position="564"/>
    </location>
</feature>
<gene>
    <name evidence="8" type="ORF">E8E13_000541</name>
</gene>
<reference evidence="8" key="1">
    <citation type="submission" date="2019-04" db="EMBL/GenBank/DDBJ databases">
        <title>Sequencing of skin fungus with MAO and IRED activity.</title>
        <authorList>
            <person name="Marsaioli A.J."/>
            <person name="Bonatto J.M.C."/>
            <person name="Reis Junior O."/>
        </authorList>
    </citation>
    <scope>NUCLEOTIDE SEQUENCE</scope>
    <source>
        <strain evidence="8">30M1</strain>
    </source>
</reference>
<organism evidence="8 9">
    <name type="scientific">Curvularia kusanoi</name>
    <name type="common">Cochliobolus kusanoi</name>
    <dbReference type="NCBI Taxonomy" id="90978"/>
    <lineage>
        <taxon>Eukaryota</taxon>
        <taxon>Fungi</taxon>
        <taxon>Dikarya</taxon>
        <taxon>Ascomycota</taxon>
        <taxon>Pezizomycotina</taxon>
        <taxon>Dothideomycetes</taxon>
        <taxon>Pleosporomycetidae</taxon>
        <taxon>Pleosporales</taxon>
        <taxon>Pleosporineae</taxon>
        <taxon>Pleosporaceae</taxon>
        <taxon>Curvularia</taxon>
    </lineage>
</organism>
<proteinExistence type="predicted"/>
<name>A0A9P4W6M7_CURKU</name>
<feature type="transmembrane region" description="Helical" evidence="6">
    <location>
        <begin position="178"/>
        <end position="203"/>
    </location>
</feature>
<feature type="transmembrane region" description="Helical" evidence="6">
    <location>
        <begin position="491"/>
        <end position="511"/>
    </location>
</feature>
<feature type="transmembrane region" description="Helical" evidence="6">
    <location>
        <begin position="385"/>
        <end position="406"/>
    </location>
</feature>
<dbReference type="InterPro" id="IPR036259">
    <property type="entry name" value="MFS_trans_sf"/>
</dbReference>
<comment type="caution">
    <text evidence="8">The sequence shown here is derived from an EMBL/GenBank/DDBJ whole genome shotgun (WGS) entry which is preliminary data.</text>
</comment>
<evidence type="ECO:0000256" key="5">
    <source>
        <dbReference type="SAM" id="MobiDB-lite"/>
    </source>
</evidence>
<evidence type="ECO:0000313" key="8">
    <source>
        <dbReference type="EMBL" id="KAF2993310.1"/>
    </source>
</evidence>
<feature type="compositionally biased region" description="Basic and acidic residues" evidence="5">
    <location>
        <begin position="530"/>
        <end position="550"/>
    </location>
</feature>
<feature type="transmembrane region" description="Helical" evidence="6">
    <location>
        <begin position="92"/>
        <end position="111"/>
    </location>
</feature>
<comment type="subcellular location">
    <subcellularLocation>
        <location evidence="1">Membrane</location>
        <topology evidence="1">Multi-pass membrane protein</topology>
    </subcellularLocation>
</comment>
<evidence type="ECO:0000256" key="2">
    <source>
        <dbReference type="ARBA" id="ARBA00022692"/>
    </source>
</evidence>
<dbReference type="Proteomes" id="UP000801428">
    <property type="component" value="Unassembled WGS sequence"/>
</dbReference>
<feature type="transmembrane region" description="Helical" evidence="6">
    <location>
        <begin position="328"/>
        <end position="348"/>
    </location>
</feature>
<feature type="transmembrane region" description="Helical" evidence="6">
    <location>
        <begin position="117"/>
        <end position="142"/>
    </location>
</feature>
<feature type="transmembrane region" description="Helical" evidence="6">
    <location>
        <begin position="62"/>
        <end position="80"/>
    </location>
</feature>
<keyword evidence="9" id="KW-1185">Reference proteome</keyword>
<feature type="region of interest" description="Disordered" evidence="5">
    <location>
        <begin position="530"/>
        <end position="566"/>
    </location>
</feature>
<dbReference type="SUPFAM" id="SSF103473">
    <property type="entry name" value="MFS general substrate transporter"/>
    <property type="match status" value="1"/>
</dbReference>
<dbReference type="Gene3D" id="1.20.1720.10">
    <property type="entry name" value="Multidrug resistance protein D"/>
    <property type="match status" value="1"/>
</dbReference>
<dbReference type="AlphaFoldDB" id="A0A9P4W6M7"/>
<evidence type="ECO:0000259" key="7">
    <source>
        <dbReference type="PROSITE" id="PS50850"/>
    </source>
</evidence>
<keyword evidence="4 6" id="KW-0472">Membrane</keyword>
<keyword evidence="2 6" id="KW-0812">Transmembrane</keyword>
<feature type="transmembrane region" description="Helical" evidence="6">
    <location>
        <begin position="149"/>
        <end position="172"/>
    </location>
</feature>
<dbReference type="Gene3D" id="1.20.1250.20">
    <property type="entry name" value="MFS general substrate transporter like domains"/>
    <property type="match status" value="1"/>
</dbReference>
<evidence type="ECO:0000256" key="3">
    <source>
        <dbReference type="ARBA" id="ARBA00022989"/>
    </source>
</evidence>